<feature type="region of interest" description="Disordered" evidence="9">
    <location>
        <begin position="1"/>
        <end position="24"/>
    </location>
</feature>
<proteinExistence type="predicted"/>
<keyword evidence="10" id="KW-0472">Membrane</keyword>
<feature type="transmembrane region" description="Helical" evidence="10">
    <location>
        <begin position="37"/>
        <end position="55"/>
    </location>
</feature>
<dbReference type="GO" id="GO:0046983">
    <property type="term" value="F:protein dimerization activity"/>
    <property type="evidence" value="ECO:0007669"/>
    <property type="project" value="InterPro"/>
</dbReference>
<dbReference type="Pfam" id="PF07730">
    <property type="entry name" value="HisKA_3"/>
    <property type="match status" value="1"/>
</dbReference>
<dbReference type="InterPro" id="IPR011712">
    <property type="entry name" value="Sig_transdc_His_kin_sub3_dim/P"/>
</dbReference>
<feature type="transmembrane region" description="Helical" evidence="10">
    <location>
        <begin position="233"/>
        <end position="253"/>
    </location>
</feature>
<comment type="catalytic activity">
    <reaction evidence="1">
        <text>ATP + protein L-histidine = ADP + protein N-phospho-L-histidine.</text>
        <dbReference type="EC" id="2.7.13.3"/>
    </reaction>
</comment>
<protein>
    <recommendedName>
        <fullName evidence="2">histidine kinase</fullName>
        <ecNumber evidence="2">2.7.13.3</ecNumber>
    </recommendedName>
</protein>
<name>A0A2T0KET1_9ACTN</name>
<feature type="domain" description="Histidine kinase/HSP90-like ATPase" evidence="11">
    <location>
        <begin position="517"/>
        <end position="603"/>
    </location>
</feature>
<keyword evidence="14" id="KW-1185">Reference proteome</keyword>
<evidence type="ECO:0000313" key="13">
    <source>
        <dbReference type="EMBL" id="PRX21893.1"/>
    </source>
</evidence>
<evidence type="ECO:0000256" key="6">
    <source>
        <dbReference type="ARBA" id="ARBA00022777"/>
    </source>
</evidence>
<dbReference type="InterPro" id="IPR036890">
    <property type="entry name" value="HATPase_C_sf"/>
</dbReference>
<keyword evidence="8" id="KW-0902">Two-component regulatory system</keyword>
<accession>A0A2T0KET1</accession>
<feature type="transmembrane region" description="Helical" evidence="10">
    <location>
        <begin position="150"/>
        <end position="170"/>
    </location>
</feature>
<dbReference type="Pfam" id="PF02518">
    <property type="entry name" value="HATPase_c"/>
    <property type="match status" value="1"/>
</dbReference>
<evidence type="ECO:0000256" key="3">
    <source>
        <dbReference type="ARBA" id="ARBA00022553"/>
    </source>
</evidence>
<dbReference type="SUPFAM" id="SSF55874">
    <property type="entry name" value="ATPase domain of HSP90 chaperone/DNA topoisomerase II/histidine kinase"/>
    <property type="match status" value="1"/>
</dbReference>
<keyword evidence="3" id="KW-0597">Phosphoprotein</keyword>
<keyword evidence="7" id="KW-0067">ATP-binding</keyword>
<evidence type="ECO:0000256" key="5">
    <source>
        <dbReference type="ARBA" id="ARBA00022741"/>
    </source>
</evidence>
<dbReference type="EMBL" id="PVMZ01000005">
    <property type="protein sequence ID" value="PRX21893.1"/>
    <property type="molecule type" value="Genomic_DNA"/>
</dbReference>
<evidence type="ECO:0000256" key="8">
    <source>
        <dbReference type="ARBA" id="ARBA00023012"/>
    </source>
</evidence>
<keyword evidence="4" id="KW-0808">Transferase</keyword>
<keyword evidence="10" id="KW-0812">Transmembrane</keyword>
<reference evidence="13 14" key="1">
    <citation type="submission" date="2018-03" db="EMBL/GenBank/DDBJ databases">
        <title>Genomic Encyclopedia of Archaeal and Bacterial Type Strains, Phase II (KMG-II): from individual species to whole genera.</title>
        <authorList>
            <person name="Goeker M."/>
        </authorList>
    </citation>
    <scope>NUCLEOTIDE SEQUENCE [LARGE SCALE GENOMIC DNA]</scope>
    <source>
        <strain evidence="13 14">DSM 43146</strain>
    </source>
</reference>
<dbReference type="CDD" id="cd16917">
    <property type="entry name" value="HATPase_UhpB-NarQ-NarX-like"/>
    <property type="match status" value="1"/>
</dbReference>
<organism evidence="13 14">
    <name type="scientific">Actinoplanes italicus</name>
    <dbReference type="NCBI Taxonomy" id="113567"/>
    <lineage>
        <taxon>Bacteria</taxon>
        <taxon>Bacillati</taxon>
        <taxon>Actinomycetota</taxon>
        <taxon>Actinomycetes</taxon>
        <taxon>Micromonosporales</taxon>
        <taxon>Micromonosporaceae</taxon>
        <taxon>Actinoplanes</taxon>
    </lineage>
</organism>
<sequence>MRVFPLTAHRRPRPGYPSSDPAARSPILSGMHPVRGVRGPLVVLVATGYAVWLELPAVGTPYLLTSVVFATVGVGLVVTGVLLGTEPGQRPNARLFVAAGLLWLSNDLGARMTGPFPALTVLVRPLDELLLMVILLRYPGVRITDRISRIAVITGCVALLVPHYAGNLVWNPDEAGFPDTFWWPTIVTAMSAARAITTVYAIVAILLPAVLVGLIIRRYTTSRGLARRELRPVLAAAVAVALAYVVTQSVLLAESSNDLDAALATPQNLLLLAVPIAFGAAAVRRWLDRSAVADLVMSIPQPADLDTVRDALRQVLLDPSLAVYVWLPERRLYTDGDATYEQPPEAGRIRRDLADARGEPLATVLLEPALDRRTDLVDAALRAAALSLENARLHADLLDRLQELERSRTRIVEAGITERRRVERDLHDGAQQRLLALAATIGRAHAAADPATRAVLGQARTELRAALKELRDLARGIHPAVLEQVGLGAAVEAVTESLPLAVDVEIDTAGRLPPMVETAVYFVVCEALANVVKHARARRAGVALRRTTSGVDLVVSDDGAGGARVTPGGGLAGLADRVAALNGRLHVDSSPGCGTRLTLELPCES</sequence>
<evidence type="ECO:0000256" key="7">
    <source>
        <dbReference type="ARBA" id="ARBA00022840"/>
    </source>
</evidence>
<feature type="domain" description="Signal transduction histidine kinase subgroup 3 dimerisation and phosphoacceptor" evidence="12">
    <location>
        <begin position="418"/>
        <end position="482"/>
    </location>
</feature>
<dbReference type="Gene3D" id="1.20.5.1930">
    <property type="match status" value="1"/>
</dbReference>
<dbReference type="PANTHER" id="PTHR24421:SF10">
    <property type="entry name" value="NITRATE_NITRITE SENSOR PROTEIN NARQ"/>
    <property type="match status" value="1"/>
</dbReference>
<keyword evidence="10" id="KW-1133">Transmembrane helix</keyword>
<evidence type="ECO:0000256" key="9">
    <source>
        <dbReference type="SAM" id="MobiDB-lite"/>
    </source>
</evidence>
<dbReference type="InterPro" id="IPR050482">
    <property type="entry name" value="Sensor_HK_TwoCompSys"/>
</dbReference>
<dbReference type="GO" id="GO:0000155">
    <property type="term" value="F:phosphorelay sensor kinase activity"/>
    <property type="evidence" value="ECO:0007669"/>
    <property type="project" value="InterPro"/>
</dbReference>
<evidence type="ECO:0000259" key="12">
    <source>
        <dbReference type="Pfam" id="PF07730"/>
    </source>
</evidence>
<evidence type="ECO:0000259" key="11">
    <source>
        <dbReference type="Pfam" id="PF02518"/>
    </source>
</evidence>
<evidence type="ECO:0000256" key="1">
    <source>
        <dbReference type="ARBA" id="ARBA00000085"/>
    </source>
</evidence>
<dbReference type="GO" id="GO:0005524">
    <property type="term" value="F:ATP binding"/>
    <property type="evidence" value="ECO:0007669"/>
    <property type="project" value="UniProtKB-KW"/>
</dbReference>
<dbReference type="EC" id="2.7.13.3" evidence="2"/>
<evidence type="ECO:0000313" key="14">
    <source>
        <dbReference type="Proteomes" id="UP000239415"/>
    </source>
</evidence>
<feature type="transmembrane region" description="Helical" evidence="10">
    <location>
        <begin position="269"/>
        <end position="287"/>
    </location>
</feature>
<dbReference type="PANTHER" id="PTHR24421">
    <property type="entry name" value="NITRATE/NITRITE SENSOR PROTEIN NARX-RELATED"/>
    <property type="match status" value="1"/>
</dbReference>
<evidence type="ECO:0000256" key="10">
    <source>
        <dbReference type="SAM" id="Phobius"/>
    </source>
</evidence>
<comment type="caution">
    <text evidence="13">The sequence shown here is derived from an EMBL/GenBank/DDBJ whole genome shotgun (WGS) entry which is preliminary data.</text>
</comment>
<dbReference type="Gene3D" id="3.30.565.10">
    <property type="entry name" value="Histidine kinase-like ATPase, C-terminal domain"/>
    <property type="match status" value="1"/>
</dbReference>
<dbReference type="Proteomes" id="UP000239415">
    <property type="component" value="Unassembled WGS sequence"/>
</dbReference>
<gene>
    <name evidence="13" type="ORF">CLV67_10570</name>
</gene>
<feature type="transmembrane region" description="Helical" evidence="10">
    <location>
        <begin position="61"/>
        <end position="83"/>
    </location>
</feature>
<keyword evidence="6 13" id="KW-0418">Kinase</keyword>
<keyword evidence="5" id="KW-0547">Nucleotide-binding</keyword>
<dbReference type="InterPro" id="IPR003594">
    <property type="entry name" value="HATPase_dom"/>
</dbReference>
<feature type="transmembrane region" description="Helical" evidence="10">
    <location>
        <begin position="182"/>
        <end position="212"/>
    </location>
</feature>
<evidence type="ECO:0000256" key="4">
    <source>
        <dbReference type="ARBA" id="ARBA00022679"/>
    </source>
</evidence>
<dbReference type="GO" id="GO:0016020">
    <property type="term" value="C:membrane"/>
    <property type="evidence" value="ECO:0007669"/>
    <property type="project" value="InterPro"/>
</dbReference>
<dbReference type="AlphaFoldDB" id="A0A2T0KET1"/>
<evidence type="ECO:0000256" key="2">
    <source>
        <dbReference type="ARBA" id="ARBA00012438"/>
    </source>
</evidence>